<evidence type="ECO:0000256" key="8">
    <source>
        <dbReference type="RuleBase" id="RU003732"/>
    </source>
</evidence>
<dbReference type="GO" id="GO:0046872">
    <property type="term" value="F:metal ion binding"/>
    <property type="evidence" value="ECO:0007669"/>
    <property type="project" value="UniProtKB-KW"/>
</dbReference>
<name>A0A7L0LCB7_9SYLV</name>
<feature type="binding site" evidence="6">
    <location>
        <position position="59"/>
    </location>
    <ligand>
        <name>Na(+)</name>
        <dbReference type="ChEBI" id="CHEBI:29101"/>
        <label>1</label>
    </ligand>
</feature>
<feature type="binding site" evidence="6">
    <location>
        <position position="416"/>
    </location>
    <ligand>
        <name>Na(+)</name>
        <dbReference type="ChEBI" id="CHEBI:29101"/>
        <label>1</label>
    </ligand>
</feature>
<dbReference type="InterPro" id="IPR037272">
    <property type="entry name" value="SNS_sf"/>
</dbReference>
<dbReference type="AlphaFoldDB" id="A0A7L0LCB7"/>
<feature type="transmembrane region" description="Helical" evidence="9">
    <location>
        <begin position="563"/>
        <end position="583"/>
    </location>
</feature>
<evidence type="ECO:0000256" key="1">
    <source>
        <dbReference type="ARBA" id="ARBA00004141"/>
    </source>
</evidence>
<reference evidence="10 11" key="1">
    <citation type="submission" date="2019-09" db="EMBL/GenBank/DDBJ databases">
        <title>Bird 10,000 Genomes (B10K) Project - Family phase.</title>
        <authorList>
            <person name="Zhang G."/>
        </authorList>
    </citation>
    <scope>NUCLEOTIDE SEQUENCE [LARGE SCALE GENOMIC DNA]</scope>
    <source>
        <strain evidence="10">B10K-DU-009-59</strain>
        <tissue evidence="10">Muscle</tissue>
    </source>
</reference>
<sequence length="637" mass="71238">MGMLSLPGFLSCGRKKDFCVSKQKDPQASARDENQERGNWTSKAEYLLSMVGYAVGLGNVWRFPYLTYQNGGGAFLIPYTVMLALAGLPLFFLECSLGQFASQGPVAIWKILPLFQGVGVTMVILSAYVTIYYNVIIAYAIYYFFASFQKVLPWSECFSWADEFCSKTLLVSDCNTTWKGQVIHANYSFVESNNLTCISDTINYKPAEFPTAQYWNKVALRRSGGLNETGKVVWHLALCLLLAWIFVAGALFKGIKSSGKVVYFIALFPYVLLFILFVRGVTLEGALDGIEYYIGRQSDITKLMDAEVWKDAATQIFFSLSVGWGGIVALSSYNRFHNNSYTDAIIVCVTNCLTSVFAGFAIFSILGHMAFVSKRSVSEVVDSGFSLAFVAYPEALTKLPVSPLWSFLFFFMLVLLGLDSQFAIMETIITAVQDTRPKLMKKLRVPVTLGLCAVLFLFGLVCVTEAGIYWVNLIDHFCAGWGILVTAVLEIIGISYIYGGNRFIQDVEMMIGKKTFSFWLWWRMCWFFLTPVLLTVVLISSLLTFSNPTYGAVLYPAWGNAVGWSMIISCVIWIPVVAIVKLVKAEGTFFQRIVSCCRPAADWGPFLEQYRGERYAHVVDSEKKNEQEIPTVSGFES</sequence>
<evidence type="ECO:0000256" key="3">
    <source>
        <dbReference type="ARBA" id="ARBA00022692"/>
    </source>
</evidence>
<feature type="non-terminal residue" evidence="10">
    <location>
        <position position="637"/>
    </location>
</feature>
<dbReference type="PROSITE" id="PS50267">
    <property type="entry name" value="NA_NEUROTRAN_SYMP_3"/>
    <property type="match status" value="1"/>
</dbReference>
<evidence type="ECO:0000256" key="2">
    <source>
        <dbReference type="ARBA" id="ARBA00022448"/>
    </source>
</evidence>
<keyword evidence="2 8" id="KW-0813">Transport</keyword>
<evidence type="ECO:0000256" key="4">
    <source>
        <dbReference type="ARBA" id="ARBA00022989"/>
    </source>
</evidence>
<feature type="binding site" evidence="6">
    <location>
        <position position="319"/>
    </location>
    <ligand>
        <name>Na(+)</name>
        <dbReference type="ChEBI" id="CHEBI:29101"/>
        <label>1</label>
    </ligand>
</feature>
<feature type="transmembrane region" description="Helical" evidence="9">
    <location>
        <begin position="520"/>
        <end position="543"/>
    </location>
</feature>
<dbReference type="Pfam" id="PF00209">
    <property type="entry name" value="SNF"/>
    <property type="match status" value="1"/>
</dbReference>
<feature type="binding site" evidence="6">
    <location>
        <position position="55"/>
    </location>
    <ligand>
        <name>Na(+)</name>
        <dbReference type="ChEBI" id="CHEBI:29101"/>
        <label>1</label>
    </ligand>
</feature>
<feature type="binding site" evidence="6">
    <location>
        <position position="351"/>
    </location>
    <ligand>
        <name>Na(+)</name>
        <dbReference type="ChEBI" id="CHEBI:29101"/>
        <label>1</label>
    </ligand>
</feature>
<dbReference type="PRINTS" id="PR00176">
    <property type="entry name" value="NANEUSMPORT"/>
</dbReference>
<dbReference type="GO" id="GO:0001761">
    <property type="term" value="F:beta-alanine transmembrane transporter activity"/>
    <property type="evidence" value="ECO:0007669"/>
    <property type="project" value="TreeGrafter"/>
</dbReference>
<dbReference type="PROSITE" id="PS00754">
    <property type="entry name" value="NA_NEUROTRAN_SYMP_2"/>
    <property type="match status" value="1"/>
</dbReference>
<feature type="disulfide bond" evidence="7">
    <location>
        <begin position="157"/>
        <end position="165"/>
    </location>
</feature>
<keyword evidence="5 9" id="KW-0472">Membrane</keyword>
<keyword evidence="3 8" id="KW-0812">Transmembrane</keyword>
<feature type="binding site" evidence="6">
    <location>
        <position position="52"/>
    </location>
    <ligand>
        <name>Na(+)</name>
        <dbReference type="ChEBI" id="CHEBI:29101"/>
        <label>1</label>
    </ligand>
</feature>
<protein>
    <recommendedName>
        <fullName evidence="8">Transporter</fullName>
    </recommendedName>
</protein>
<evidence type="ECO:0000256" key="9">
    <source>
        <dbReference type="SAM" id="Phobius"/>
    </source>
</evidence>
<organism evidence="10 11">
    <name type="scientific">Sylvietta virens</name>
    <name type="common">Green crombec</name>
    <dbReference type="NCBI Taxonomy" id="208069"/>
    <lineage>
        <taxon>Eukaryota</taxon>
        <taxon>Metazoa</taxon>
        <taxon>Chordata</taxon>
        <taxon>Craniata</taxon>
        <taxon>Vertebrata</taxon>
        <taxon>Euteleostomi</taxon>
        <taxon>Archelosauria</taxon>
        <taxon>Archosauria</taxon>
        <taxon>Dinosauria</taxon>
        <taxon>Saurischia</taxon>
        <taxon>Theropoda</taxon>
        <taxon>Coelurosauria</taxon>
        <taxon>Aves</taxon>
        <taxon>Neognathae</taxon>
        <taxon>Neoaves</taxon>
        <taxon>Telluraves</taxon>
        <taxon>Australaves</taxon>
        <taxon>Passeriformes</taxon>
        <taxon>Sylvioidea</taxon>
        <taxon>Sylviidae</taxon>
        <taxon>Acrocephalinae</taxon>
        <taxon>Sylvietta</taxon>
    </lineage>
</organism>
<evidence type="ECO:0000313" key="11">
    <source>
        <dbReference type="Proteomes" id="UP000567822"/>
    </source>
</evidence>
<dbReference type="PANTHER" id="PTHR11616">
    <property type="entry name" value="SODIUM/CHLORIDE DEPENDENT TRANSPORTER"/>
    <property type="match status" value="1"/>
</dbReference>
<dbReference type="InterPro" id="IPR000175">
    <property type="entry name" value="Na/ntran_symport"/>
</dbReference>
<dbReference type="SUPFAM" id="SSF161070">
    <property type="entry name" value="SNF-like"/>
    <property type="match status" value="1"/>
</dbReference>
<dbReference type="Proteomes" id="UP000567822">
    <property type="component" value="Unassembled WGS sequence"/>
</dbReference>
<comment type="subcellular location">
    <subcellularLocation>
        <location evidence="1">Membrane</location>
        <topology evidence="1">Multi-pass membrane protein</topology>
    </subcellularLocation>
</comment>
<proteinExistence type="inferred from homology"/>
<accession>A0A7L0LCB7</accession>
<keyword evidence="11" id="KW-1185">Reference proteome</keyword>
<feature type="binding site" evidence="6">
    <location>
        <position position="54"/>
    </location>
    <ligand>
        <name>Na(+)</name>
        <dbReference type="ChEBI" id="CHEBI:29101"/>
        <label>1</label>
    </ligand>
</feature>
<comment type="similarity">
    <text evidence="8">Belongs to the sodium:neurotransmitter symporter (SNF) (TC 2.A.22) family.</text>
</comment>
<feature type="transmembrane region" description="Helical" evidence="9">
    <location>
        <begin position="75"/>
        <end position="93"/>
    </location>
</feature>
<feature type="binding site" evidence="6">
    <location>
        <position position="420"/>
    </location>
    <ligand>
        <name>Na(+)</name>
        <dbReference type="ChEBI" id="CHEBI:29101"/>
        <label>1</label>
    </ligand>
</feature>
<keyword evidence="4 9" id="KW-1133">Transmembrane helix</keyword>
<evidence type="ECO:0000313" key="10">
    <source>
        <dbReference type="EMBL" id="NXK66885.1"/>
    </source>
</evidence>
<feature type="transmembrane region" description="Helical" evidence="9">
    <location>
        <begin position="114"/>
        <end position="145"/>
    </location>
</feature>
<dbReference type="GO" id="GO:0022858">
    <property type="term" value="F:alanine transmembrane transporter activity"/>
    <property type="evidence" value="ECO:0007669"/>
    <property type="project" value="TreeGrafter"/>
</dbReference>
<feature type="transmembrane region" description="Helical" evidence="9">
    <location>
        <begin position="445"/>
        <end position="471"/>
    </location>
</feature>
<evidence type="ECO:0000256" key="7">
    <source>
        <dbReference type="PIRSR" id="PIRSR600175-2"/>
    </source>
</evidence>
<dbReference type="PROSITE" id="PS00610">
    <property type="entry name" value="NA_NEUROTRAN_SYMP_1"/>
    <property type="match status" value="1"/>
</dbReference>
<feature type="transmembrane region" description="Helical" evidence="9">
    <location>
        <begin position="312"/>
        <end position="333"/>
    </location>
</feature>
<dbReference type="GO" id="GO:0005886">
    <property type="term" value="C:plasma membrane"/>
    <property type="evidence" value="ECO:0007669"/>
    <property type="project" value="TreeGrafter"/>
</dbReference>
<feature type="transmembrane region" description="Helical" evidence="9">
    <location>
        <begin position="345"/>
        <end position="371"/>
    </location>
</feature>
<dbReference type="EMBL" id="VXAN01000302">
    <property type="protein sequence ID" value="NXK66885.1"/>
    <property type="molecule type" value="Genomic_DNA"/>
</dbReference>
<feature type="transmembrane region" description="Helical" evidence="9">
    <location>
        <begin position="477"/>
        <end position="499"/>
    </location>
</feature>
<keyword evidence="6" id="KW-0479">Metal-binding</keyword>
<dbReference type="GO" id="GO:0015374">
    <property type="term" value="F:neutral, basic amino acid:sodium:chloride symporter activity"/>
    <property type="evidence" value="ECO:0007669"/>
    <property type="project" value="TreeGrafter"/>
</dbReference>
<comment type="caution">
    <text evidence="10">The sequence shown here is derived from an EMBL/GenBank/DDBJ whole genome shotgun (WGS) entry which is preliminary data.</text>
</comment>
<keyword evidence="8" id="KW-0769">Symport</keyword>
<feature type="non-terminal residue" evidence="10">
    <location>
        <position position="1"/>
    </location>
</feature>
<evidence type="ECO:0000256" key="6">
    <source>
        <dbReference type="PIRSR" id="PIRSR600175-1"/>
    </source>
</evidence>
<feature type="transmembrane region" description="Helical" evidence="9">
    <location>
        <begin position="404"/>
        <end position="424"/>
    </location>
</feature>
<dbReference type="PANTHER" id="PTHR11616:SF286">
    <property type="entry name" value="SODIUM- AND CHLORIDE-DEPENDENT NEUTRAL AND BASIC AMINO ACID TRANSPORTER B(0+)"/>
    <property type="match status" value="1"/>
</dbReference>
<dbReference type="GO" id="GO:0015657">
    <property type="term" value="F:branched-chain amino acid:sodium symporter activity"/>
    <property type="evidence" value="ECO:0007669"/>
    <property type="project" value="TreeGrafter"/>
</dbReference>
<keyword evidence="7" id="KW-1015">Disulfide bond</keyword>
<dbReference type="GO" id="GO:1901235">
    <property type="term" value="F:(R)-carnitine transmembrane transporter activity"/>
    <property type="evidence" value="ECO:0007669"/>
    <property type="project" value="TreeGrafter"/>
</dbReference>
<feature type="transmembrane region" description="Helical" evidence="9">
    <location>
        <begin position="232"/>
        <end position="252"/>
    </location>
</feature>
<feature type="binding site" evidence="6">
    <location>
        <position position="419"/>
    </location>
    <ligand>
        <name>Na(+)</name>
        <dbReference type="ChEBI" id="CHEBI:29101"/>
        <label>1</label>
    </ligand>
</feature>
<feature type="transmembrane region" description="Helical" evidence="9">
    <location>
        <begin position="261"/>
        <end position="278"/>
    </location>
</feature>
<keyword evidence="6" id="KW-0915">Sodium</keyword>
<gene>
    <name evidence="10" type="primary">Slc6a14</name>
    <name evidence="10" type="ORF">SYLVIR_R07802</name>
</gene>
<evidence type="ECO:0000256" key="5">
    <source>
        <dbReference type="ARBA" id="ARBA00023136"/>
    </source>
</evidence>
<dbReference type="GO" id="GO:0089718">
    <property type="term" value="P:amino acid import across plasma membrane"/>
    <property type="evidence" value="ECO:0007669"/>
    <property type="project" value="TreeGrafter"/>
</dbReference>